<dbReference type="GO" id="GO:0003824">
    <property type="term" value="F:catalytic activity"/>
    <property type="evidence" value="ECO:0007669"/>
    <property type="project" value="InterPro"/>
</dbReference>
<reference evidence="2 3" key="1">
    <citation type="journal article" date="2011" name="PLoS Pathog.">
        <title>Dynamic evolution of pathogenicity revealed by sequencing and comparative genomics of 19 Pseudomonas syringae isolates.</title>
        <authorList>
            <person name="Baltrus D.A."/>
            <person name="Nishimura M.T."/>
            <person name="Romanchuk A."/>
            <person name="Chang J.H."/>
            <person name="Mukhtar M.S."/>
            <person name="Cherkis K."/>
            <person name="Roach J."/>
            <person name="Grant S.R."/>
            <person name="Jones C.D."/>
            <person name="Dangl J.L."/>
        </authorList>
    </citation>
    <scope>NUCLEOTIDE SEQUENCE [LARGE SCALE GENOMIC DNA]</scope>
    <source>
        <strain evidence="3">M301072PT</strain>
    </source>
</reference>
<dbReference type="GO" id="GO:0031177">
    <property type="term" value="F:phosphopantetheine binding"/>
    <property type="evidence" value="ECO:0007669"/>
    <property type="project" value="TreeGrafter"/>
</dbReference>
<dbReference type="EMBL" id="AEAH01002050">
    <property type="protein sequence ID" value="EGH33926.1"/>
    <property type="molecule type" value="Genomic_DNA"/>
</dbReference>
<protein>
    <submittedName>
        <fullName evidence="2">Amino acid adenylation</fullName>
    </submittedName>
</protein>
<name>F3FUN4_PSESX</name>
<dbReference type="Proteomes" id="UP000004471">
    <property type="component" value="Unassembled WGS sequence"/>
</dbReference>
<dbReference type="PANTHER" id="PTHR45527">
    <property type="entry name" value="NONRIBOSOMAL PEPTIDE SYNTHETASE"/>
    <property type="match status" value="1"/>
</dbReference>
<dbReference type="Gene3D" id="3.30.559.10">
    <property type="entry name" value="Chloramphenicol acetyltransferase-like domain"/>
    <property type="match status" value="1"/>
</dbReference>
<feature type="domain" description="Condensation" evidence="1">
    <location>
        <begin position="9"/>
        <end position="158"/>
    </location>
</feature>
<comment type="caution">
    <text evidence="2">The sequence shown here is derived from an EMBL/GenBank/DDBJ whole genome shotgun (WGS) entry which is preliminary data.</text>
</comment>
<dbReference type="GO" id="GO:0043041">
    <property type="term" value="P:amino acid activation for nonribosomal peptide biosynthetic process"/>
    <property type="evidence" value="ECO:0007669"/>
    <property type="project" value="TreeGrafter"/>
</dbReference>
<gene>
    <name evidence="2" type="ORF">PSYJA_35402</name>
</gene>
<evidence type="ECO:0000259" key="1">
    <source>
        <dbReference type="Pfam" id="PF00668"/>
    </source>
</evidence>
<evidence type="ECO:0000313" key="2">
    <source>
        <dbReference type="EMBL" id="EGH33926.1"/>
    </source>
</evidence>
<dbReference type="GO" id="GO:0044550">
    <property type="term" value="P:secondary metabolite biosynthetic process"/>
    <property type="evidence" value="ECO:0007669"/>
    <property type="project" value="TreeGrafter"/>
</dbReference>
<dbReference type="AlphaFoldDB" id="F3FUN4"/>
<dbReference type="HOGENOM" id="CLU_133551_0_0_6"/>
<dbReference type="InterPro" id="IPR001242">
    <property type="entry name" value="Condensation_dom"/>
</dbReference>
<sequence length="168" mass="19203">MAAEVGDPYVLQTQFAFADRERLNAFVDALQSVIDRHDILRTAVLWQGLATPMQVVCRQALLFLEQVELDPADGQVMDQLQQRLDPRHSRLDMSQAPLLQLSFAEDQPNQRWVAILLFHHMVLDHKSMDVVLNDMQARLLGKADQLDAAIPYRNYVTQARLGMSREAH</sequence>
<organism evidence="2 3">
    <name type="scientific">Pseudomonas syringae pv. japonica str. M301072</name>
    <dbReference type="NCBI Taxonomy" id="629262"/>
    <lineage>
        <taxon>Bacteria</taxon>
        <taxon>Pseudomonadati</taxon>
        <taxon>Pseudomonadota</taxon>
        <taxon>Gammaproteobacteria</taxon>
        <taxon>Pseudomonadales</taxon>
        <taxon>Pseudomonadaceae</taxon>
        <taxon>Pseudomonas</taxon>
        <taxon>Pseudomonas syringae</taxon>
    </lineage>
</organism>
<accession>F3FUN4</accession>
<dbReference type="GO" id="GO:0005737">
    <property type="term" value="C:cytoplasm"/>
    <property type="evidence" value="ECO:0007669"/>
    <property type="project" value="TreeGrafter"/>
</dbReference>
<evidence type="ECO:0000313" key="3">
    <source>
        <dbReference type="Proteomes" id="UP000004471"/>
    </source>
</evidence>
<dbReference type="InterPro" id="IPR023213">
    <property type="entry name" value="CAT-like_dom_sf"/>
</dbReference>
<dbReference type="Pfam" id="PF00668">
    <property type="entry name" value="Condensation"/>
    <property type="match status" value="1"/>
</dbReference>
<dbReference type="PANTHER" id="PTHR45527:SF1">
    <property type="entry name" value="FATTY ACID SYNTHASE"/>
    <property type="match status" value="1"/>
</dbReference>
<feature type="non-terminal residue" evidence="2">
    <location>
        <position position="168"/>
    </location>
</feature>
<proteinExistence type="predicted"/>
<dbReference type="SUPFAM" id="SSF52777">
    <property type="entry name" value="CoA-dependent acyltransferases"/>
    <property type="match status" value="1"/>
</dbReference>